<dbReference type="Proteomes" id="UP000319716">
    <property type="component" value="Unassembled WGS sequence"/>
</dbReference>
<accession>A0A4Y1ZGL3</accession>
<comment type="caution">
    <text evidence="1">The sequence shown here is derived from an EMBL/GenBank/DDBJ whole genome shotgun (WGS) entry which is preliminary data.</text>
</comment>
<organism evidence="1 2">
    <name type="scientific">Sporolactobacillus inulinus</name>
    <dbReference type="NCBI Taxonomy" id="2078"/>
    <lineage>
        <taxon>Bacteria</taxon>
        <taxon>Bacillati</taxon>
        <taxon>Bacillota</taxon>
        <taxon>Bacilli</taxon>
        <taxon>Bacillales</taxon>
        <taxon>Sporolactobacillaceae</taxon>
        <taxon>Sporolactobacillus</taxon>
    </lineage>
</organism>
<evidence type="ECO:0000313" key="2">
    <source>
        <dbReference type="Proteomes" id="UP000319716"/>
    </source>
</evidence>
<reference evidence="1 2" key="1">
    <citation type="submission" date="2017-11" db="EMBL/GenBank/DDBJ databases">
        <title>Draft Genome Sequence of Sporolactobacillus inulinus NBRC 111894 Isolated from Koso, a Japanese Sugar-Vegetable Fermented Beverage.</title>
        <authorList>
            <person name="Chiou T.Y."/>
            <person name="Oshima K."/>
            <person name="Suda W."/>
            <person name="Hattori M."/>
            <person name="Takahashi T."/>
        </authorList>
    </citation>
    <scope>NUCLEOTIDE SEQUENCE [LARGE SCALE GENOMIC DNA]</scope>
    <source>
        <strain evidence="1 2">NBRC111894</strain>
    </source>
</reference>
<dbReference type="AlphaFoldDB" id="A0A4Y1ZGL3"/>
<evidence type="ECO:0000313" key="1">
    <source>
        <dbReference type="EMBL" id="GAY78287.1"/>
    </source>
</evidence>
<dbReference type="EMBL" id="BEXB01000045">
    <property type="protein sequence ID" value="GAY78287.1"/>
    <property type="molecule type" value="Genomic_DNA"/>
</dbReference>
<protein>
    <submittedName>
        <fullName evidence="1">Uncharacterized protein</fullName>
    </submittedName>
</protein>
<sequence>MTSEAADPRIPNPSSPYWGCSKKVLEILEGMASILFGCLND</sequence>
<name>A0A4Y1ZGL3_9BACL</name>
<gene>
    <name evidence="1" type="ORF">NBRC111894_3841</name>
</gene>
<proteinExistence type="predicted"/>